<proteinExistence type="inferred from homology"/>
<comment type="caution">
    <text evidence="5">The sequence shown here is derived from an EMBL/GenBank/DDBJ whole genome shotgun (WGS) entry which is preliminary data.</text>
</comment>
<evidence type="ECO:0000256" key="3">
    <source>
        <dbReference type="SAM" id="MobiDB-lite"/>
    </source>
</evidence>
<feature type="region of interest" description="Disordered" evidence="3">
    <location>
        <begin position="56"/>
        <end position="77"/>
    </location>
</feature>
<dbReference type="SUPFAM" id="SSF51445">
    <property type="entry name" value="(Trans)glycosidases"/>
    <property type="match status" value="1"/>
</dbReference>
<dbReference type="STRING" id="74649.A0A2P6PMD6"/>
<evidence type="ECO:0000256" key="2">
    <source>
        <dbReference type="ARBA" id="ARBA00030238"/>
    </source>
</evidence>
<dbReference type="Gene3D" id="3.20.20.80">
    <property type="entry name" value="Glycosidases"/>
    <property type="match status" value="1"/>
</dbReference>
<dbReference type="Proteomes" id="UP000238479">
    <property type="component" value="Chromosome 6"/>
</dbReference>
<name>A0A2P6PMD6_ROSCH</name>
<reference evidence="5 6" key="1">
    <citation type="journal article" date="2018" name="Nat. Genet.">
        <title>The Rosa genome provides new insights in the design of modern roses.</title>
        <authorList>
            <person name="Bendahmane M."/>
        </authorList>
    </citation>
    <scope>NUCLEOTIDE SEQUENCE [LARGE SCALE GENOMIC DNA]</scope>
    <source>
        <strain evidence="6">cv. Old Blush</strain>
    </source>
</reference>
<keyword evidence="4" id="KW-0732">Signal</keyword>
<dbReference type="AlphaFoldDB" id="A0A2P6PMD6"/>
<evidence type="ECO:0000256" key="4">
    <source>
        <dbReference type="SAM" id="SignalP"/>
    </source>
</evidence>
<dbReference type="EMBL" id="PDCK01000044">
    <property type="protein sequence ID" value="PRQ23070.1"/>
    <property type="molecule type" value="Genomic_DNA"/>
</dbReference>
<organism evidence="5 6">
    <name type="scientific">Rosa chinensis</name>
    <name type="common">China rose</name>
    <dbReference type="NCBI Taxonomy" id="74649"/>
    <lineage>
        <taxon>Eukaryota</taxon>
        <taxon>Viridiplantae</taxon>
        <taxon>Streptophyta</taxon>
        <taxon>Embryophyta</taxon>
        <taxon>Tracheophyta</taxon>
        <taxon>Spermatophyta</taxon>
        <taxon>Magnoliopsida</taxon>
        <taxon>eudicotyledons</taxon>
        <taxon>Gunneridae</taxon>
        <taxon>Pentapetalae</taxon>
        <taxon>rosids</taxon>
        <taxon>fabids</taxon>
        <taxon>Rosales</taxon>
        <taxon>Rosaceae</taxon>
        <taxon>Rosoideae</taxon>
        <taxon>Rosoideae incertae sedis</taxon>
        <taxon>Rosa</taxon>
    </lineage>
</organism>
<keyword evidence="5" id="KW-0378">Hydrolase</keyword>
<dbReference type="Gramene" id="PRQ23070">
    <property type="protein sequence ID" value="PRQ23070"/>
    <property type="gene ID" value="RchiOBHm_Chr6g0257211"/>
</dbReference>
<keyword evidence="5" id="KW-0326">Glycosidase</keyword>
<feature type="signal peptide" evidence="4">
    <location>
        <begin position="1"/>
        <end position="18"/>
    </location>
</feature>
<keyword evidence="6" id="KW-1185">Reference proteome</keyword>
<gene>
    <name evidence="5" type="ORF">RchiOBHm_Chr6g0257211</name>
</gene>
<protein>
    <recommendedName>
        <fullName evidence="2">1,4-alpha-D-glucan glucanohydrolase</fullName>
    </recommendedName>
</protein>
<dbReference type="PANTHER" id="PTHR43447">
    <property type="entry name" value="ALPHA-AMYLASE"/>
    <property type="match status" value="1"/>
</dbReference>
<dbReference type="InterPro" id="IPR017853">
    <property type="entry name" value="GH"/>
</dbReference>
<evidence type="ECO:0000313" key="6">
    <source>
        <dbReference type="Proteomes" id="UP000238479"/>
    </source>
</evidence>
<accession>A0A2P6PMD6</accession>
<dbReference type="GO" id="GO:0016798">
    <property type="term" value="F:hydrolase activity, acting on glycosyl bonds"/>
    <property type="evidence" value="ECO:0007669"/>
    <property type="project" value="UniProtKB-KW"/>
</dbReference>
<evidence type="ECO:0000256" key="1">
    <source>
        <dbReference type="ARBA" id="ARBA00008061"/>
    </source>
</evidence>
<feature type="chain" id="PRO_5015200404" description="1,4-alpha-D-glucan glucanohydrolase" evidence="4">
    <location>
        <begin position="19"/>
        <end position="237"/>
    </location>
</feature>
<comment type="similarity">
    <text evidence="1">Belongs to the glycosyl hydrolase 13 family.</text>
</comment>
<evidence type="ECO:0000313" key="5">
    <source>
        <dbReference type="EMBL" id="PRQ23070.1"/>
    </source>
</evidence>
<sequence length="237" mass="26441">MFGFHHLLMLSIADIVIDHRCAEKKDERRILCIFEGGTPDDRLDWGPSLVCSDDTEFSDGKGNPDTGNSWGGVPDIDHKNTRVQNELSDWMNWLKTEIGFSGWRFDFVLGYAPEFTKLYVANTEPNFSVGEFWNPLAKGSDVKPELKNSKGGPPGLIGISPCNSVTFIDNHDTGSTQSECPFPADKSHSRICLHSYSSRDPINCKSFLLKNVDFSVSCQTRINFIVVIGEISNSELE</sequence>